<dbReference type="Pfam" id="PF00067">
    <property type="entry name" value="p450"/>
    <property type="match status" value="1"/>
</dbReference>
<dbReference type="OrthoDB" id="1470350at2759"/>
<dbReference type="GO" id="GO:0005506">
    <property type="term" value="F:iron ion binding"/>
    <property type="evidence" value="ECO:0007669"/>
    <property type="project" value="InterPro"/>
</dbReference>
<evidence type="ECO:0000256" key="3">
    <source>
        <dbReference type="ARBA" id="ARBA00022617"/>
    </source>
</evidence>
<evidence type="ECO:0000256" key="6">
    <source>
        <dbReference type="ARBA" id="ARBA00023033"/>
    </source>
</evidence>
<keyword evidence="8" id="KW-1133">Transmembrane helix</keyword>
<protein>
    <recommendedName>
        <fullName evidence="11">Cytochrome P450 monooxygenase</fullName>
    </recommendedName>
</protein>
<dbReference type="STRING" id="155417.A0A4V1X8L4"/>
<dbReference type="AlphaFoldDB" id="A0A4V1X8L4"/>
<evidence type="ECO:0000256" key="1">
    <source>
        <dbReference type="ARBA" id="ARBA00001971"/>
    </source>
</evidence>
<dbReference type="Gene3D" id="1.10.630.10">
    <property type="entry name" value="Cytochrome P450"/>
    <property type="match status" value="1"/>
</dbReference>
<keyword evidence="5 7" id="KW-0408">Iron</keyword>
<dbReference type="GO" id="GO:0016705">
    <property type="term" value="F:oxidoreductase activity, acting on paired donors, with incorporation or reduction of molecular oxygen"/>
    <property type="evidence" value="ECO:0007669"/>
    <property type="project" value="InterPro"/>
</dbReference>
<evidence type="ECO:0000313" key="10">
    <source>
        <dbReference type="Proteomes" id="UP000293360"/>
    </source>
</evidence>
<keyword evidence="6" id="KW-0503">Monooxygenase</keyword>
<dbReference type="Proteomes" id="UP000293360">
    <property type="component" value="Unassembled WGS sequence"/>
</dbReference>
<evidence type="ECO:0000256" key="7">
    <source>
        <dbReference type="PIRSR" id="PIRSR602403-1"/>
    </source>
</evidence>
<dbReference type="SUPFAM" id="SSF48264">
    <property type="entry name" value="Cytochrome P450"/>
    <property type="match status" value="1"/>
</dbReference>
<evidence type="ECO:0008006" key="11">
    <source>
        <dbReference type="Google" id="ProtNLM"/>
    </source>
</evidence>
<dbReference type="FunFam" id="1.10.630.10:FF:000051">
    <property type="entry name" value="Cytochrome P450 monooxygenase (Fum15)"/>
    <property type="match status" value="1"/>
</dbReference>
<name>A0A4V1X8L4_9PEZI</name>
<dbReference type="PRINTS" id="PR00385">
    <property type="entry name" value="P450"/>
</dbReference>
<feature type="transmembrane region" description="Helical" evidence="8">
    <location>
        <begin position="39"/>
        <end position="61"/>
    </location>
</feature>
<evidence type="ECO:0000256" key="8">
    <source>
        <dbReference type="SAM" id="Phobius"/>
    </source>
</evidence>
<evidence type="ECO:0000256" key="4">
    <source>
        <dbReference type="ARBA" id="ARBA00022723"/>
    </source>
</evidence>
<keyword evidence="8" id="KW-0812">Transmembrane</keyword>
<comment type="cofactor">
    <cofactor evidence="1 7">
        <name>heme</name>
        <dbReference type="ChEBI" id="CHEBI:30413"/>
    </cofactor>
</comment>
<feature type="binding site" description="axial binding residue" evidence="7">
    <location>
        <position position="495"/>
    </location>
    <ligand>
        <name>heme</name>
        <dbReference type="ChEBI" id="CHEBI:30413"/>
    </ligand>
    <ligandPart>
        <name>Fe</name>
        <dbReference type="ChEBI" id="CHEBI:18248"/>
    </ligandPart>
</feature>
<evidence type="ECO:0000313" key="9">
    <source>
        <dbReference type="EMBL" id="RYO74617.1"/>
    </source>
</evidence>
<dbReference type="GO" id="GO:0004497">
    <property type="term" value="F:monooxygenase activity"/>
    <property type="evidence" value="ECO:0007669"/>
    <property type="project" value="UniProtKB-KW"/>
</dbReference>
<dbReference type="GO" id="GO:0020037">
    <property type="term" value="F:heme binding"/>
    <property type="evidence" value="ECO:0007669"/>
    <property type="project" value="InterPro"/>
</dbReference>
<reference evidence="9 10" key="1">
    <citation type="submission" date="2018-06" db="EMBL/GenBank/DDBJ databases">
        <title>Complete Genomes of Monosporascus.</title>
        <authorList>
            <person name="Robinson A.J."/>
            <person name="Natvig D.O."/>
        </authorList>
    </citation>
    <scope>NUCLEOTIDE SEQUENCE [LARGE SCALE GENOMIC DNA]</scope>
    <source>
        <strain evidence="9 10">CBS 110550</strain>
    </source>
</reference>
<dbReference type="PANTHER" id="PTHR24305:SF166">
    <property type="entry name" value="CYTOCHROME P450 12A4, MITOCHONDRIAL-RELATED"/>
    <property type="match status" value="1"/>
</dbReference>
<sequence>MRSIFNLWGATDVGLVAKLPDVKFLPGLRILQLGDRHTAVLTTVILPVIAINAIMLAYWILIYPTFISPIRNLPKPKWFLARLVYSRFVRQETQGQLFADIVKDTPNDGLLSLPDIAKNRLLVTTTPLIADLLVHHPYDFIKPQNVRNFMRHFLGDGLIIAEAEQHKFLRKNSQRAFNHRHIQDLYPMMWKKAVALGEEIEADIRRQQGAMVAASGHLTGKADMSSWASKVTFDVIGIAGLGHDFNLLQHSDDQLAQDYEAVTGPHMLLYFVLSMWLSFRLVQMLPWEKERLFKRKTKSLKQICRQLIRRKKEAIEEKGDEHFDILSLLIKSGNFSDSELSDQLLTYLVAGHDTASATLTWACYLLAQHPTWQGAVRNEVRTSLSPEAGDKGIANTLESLPVLNGVLNETLRLFPTVPVTTRVAACDTTLGGQPIPKGTEVLLSPWLINRSPSLWGPTAGTFDPNRWVEDGRPNNTGGSRNNYQFMTFLHGPRSCIGRDFAKAELRCLLAAVAYRFEWKLGMDEKDVIPAGAITIKPQKGLHLSMKVVEPGHPQEP</sequence>
<evidence type="ECO:0000256" key="5">
    <source>
        <dbReference type="ARBA" id="ARBA00023004"/>
    </source>
</evidence>
<gene>
    <name evidence="9" type="ORF">DL764_010770</name>
</gene>
<dbReference type="InterPro" id="IPR050121">
    <property type="entry name" value="Cytochrome_P450_monoxygenase"/>
</dbReference>
<dbReference type="PANTHER" id="PTHR24305">
    <property type="entry name" value="CYTOCHROME P450"/>
    <property type="match status" value="1"/>
</dbReference>
<keyword evidence="6" id="KW-0560">Oxidoreductase</keyword>
<organism evidence="9 10">
    <name type="scientific">Monosporascus ibericus</name>
    <dbReference type="NCBI Taxonomy" id="155417"/>
    <lineage>
        <taxon>Eukaryota</taxon>
        <taxon>Fungi</taxon>
        <taxon>Dikarya</taxon>
        <taxon>Ascomycota</taxon>
        <taxon>Pezizomycotina</taxon>
        <taxon>Sordariomycetes</taxon>
        <taxon>Xylariomycetidae</taxon>
        <taxon>Xylariales</taxon>
        <taxon>Xylariales incertae sedis</taxon>
        <taxon>Monosporascus</taxon>
    </lineage>
</organism>
<keyword evidence="3 7" id="KW-0349">Heme</keyword>
<dbReference type="EMBL" id="QJNU01001582">
    <property type="protein sequence ID" value="RYO74617.1"/>
    <property type="molecule type" value="Genomic_DNA"/>
</dbReference>
<dbReference type="InterPro" id="IPR002403">
    <property type="entry name" value="Cyt_P450_E_grp-IV"/>
</dbReference>
<keyword evidence="4 7" id="KW-0479">Metal-binding</keyword>
<dbReference type="InterPro" id="IPR036396">
    <property type="entry name" value="Cyt_P450_sf"/>
</dbReference>
<comment type="caution">
    <text evidence="9">The sequence shown here is derived from an EMBL/GenBank/DDBJ whole genome shotgun (WGS) entry which is preliminary data.</text>
</comment>
<comment type="similarity">
    <text evidence="2">Belongs to the cytochrome P450 family.</text>
</comment>
<accession>A0A4V1X8L4</accession>
<keyword evidence="8" id="KW-0472">Membrane</keyword>
<dbReference type="InterPro" id="IPR001128">
    <property type="entry name" value="Cyt_P450"/>
</dbReference>
<proteinExistence type="inferred from homology"/>
<evidence type="ECO:0000256" key="2">
    <source>
        <dbReference type="ARBA" id="ARBA00010617"/>
    </source>
</evidence>
<keyword evidence="10" id="KW-1185">Reference proteome</keyword>
<dbReference type="CDD" id="cd11069">
    <property type="entry name" value="CYP_FUM15-like"/>
    <property type="match status" value="1"/>
</dbReference>
<dbReference type="PRINTS" id="PR00465">
    <property type="entry name" value="EP450IV"/>
</dbReference>